<dbReference type="AlphaFoldDB" id="A0A7G7MKS5"/>
<evidence type="ECO:0000313" key="2">
    <source>
        <dbReference type="EMBL" id="QNG53386.1"/>
    </source>
</evidence>
<dbReference type="Pfam" id="PF17940">
    <property type="entry name" value="TetR_C_31"/>
    <property type="match status" value="1"/>
</dbReference>
<organism evidence="2 3">
    <name type="scientific">Pseudonocardia petroleophila</name>
    <dbReference type="NCBI Taxonomy" id="37331"/>
    <lineage>
        <taxon>Bacteria</taxon>
        <taxon>Bacillati</taxon>
        <taxon>Actinomycetota</taxon>
        <taxon>Actinomycetes</taxon>
        <taxon>Pseudonocardiales</taxon>
        <taxon>Pseudonocardiaceae</taxon>
        <taxon>Pseudonocardia</taxon>
    </lineage>
</organism>
<gene>
    <name evidence="2" type="ORF">H6H00_05210</name>
</gene>
<evidence type="ECO:0000259" key="1">
    <source>
        <dbReference type="Pfam" id="PF17940"/>
    </source>
</evidence>
<feature type="domain" description="Tetracyclin repressor-like C-terminal group 31" evidence="1">
    <location>
        <begin position="20"/>
        <end position="125"/>
    </location>
</feature>
<dbReference type="EMBL" id="CP060131">
    <property type="protein sequence ID" value="QNG53386.1"/>
    <property type="molecule type" value="Genomic_DNA"/>
</dbReference>
<accession>A0A7G7MKS5</accession>
<sequence>MERLLELDLERELAGLDGPVDLLDGLVAVAVSMATTQRHRTLARHELSLAAVRDPDLRSALLAGGDTIRRLGARMLDRAGAADPVAAAEELAAVVDGLVLTALVRGPDDPEALAAWVRPPLERVLAARVRPDGPT</sequence>
<dbReference type="Proteomes" id="UP000515728">
    <property type="component" value="Chromosome"/>
</dbReference>
<dbReference type="RefSeq" id="WP_185720214.1">
    <property type="nucleotide sequence ID" value="NZ_BAAAWI010000001.1"/>
</dbReference>
<dbReference type="SUPFAM" id="SSF48498">
    <property type="entry name" value="Tetracyclin repressor-like, C-terminal domain"/>
    <property type="match status" value="1"/>
</dbReference>
<evidence type="ECO:0000313" key="3">
    <source>
        <dbReference type="Proteomes" id="UP000515728"/>
    </source>
</evidence>
<dbReference type="InterPro" id="IPR036271">
    <property type="entry name" value="Tet_transcr_reg_TetR-rel_C_sf"/>
</dbReference>
<proteinExistence type="predicted"/>
<keyword evidence="3" id="KW-1185">Reference proteome</keyword>
<dbReference type="InterPro" id="IPR041583">
    <property type="entry name" value="TetR_C_31"/>
</dbReference>
<name>A0A7G7MKS5_9PSEU</name>
<dbReference type="KEGG" id="ppel:H6H00_05210"/>
<protein>
    <submittedName>
        <fullName evidence="2">TetR family transcriptional regulator C-terminal domain-containing protein</fullName>
    </submittedName>
</protein>
<reference evidence="2 3" key="1">
    <citation type="submission" date="2020-08" db="EMBL/GenBank/DDBJ databases">
        <authorList>
            <person name="Mo P."/>
        </authorList>
    </citation>
    <scope>NUCLEOTIDE SEQUENCE [LARGE SCALE GENOMIC DNA]</scope>
    <source>
        <strain evidence="2 3">CGMCC 4.1532</strain>
    </source>
</reference>
<dbReference type="Gene3D" id="1.10.357.10">
    <property type="entry name" value="Tetracycline Repressor, domain 2"/>
    <property type="match status" value="1"/>
</dbReference>